<sequence length="91" mass="10057">MAMFEIEDSKHLELEGNSTSKDELLKAKNVDGLTAVANVAGIAPLQSQLPRWKQFVKWLWINWLALVIGSAAGCMGTLAAQWLTAHYHLAH</sequence>
<evidence type="ECO:0000313" key="3">
    <source>
        <dbReference type="Proteomes" id="UP000297385"/>
    </source>
</evidence>
<dbReference type="GeneID" id="97308147"/>
<keyword evidence="1" id="KW-0472">Membrane</keyword>
<protein>
    <submittedName>
        <fullName evidence="2">Uncharacterized protein</fullName>
    </submittedName>
</protein>
<accession>A0A4Y8NB60</accession>
<proteinExistence type="predicted"/>
<evidence type="ECO:0000256" key="1">
    <source>
        <dbReference type="SAM" id="Phobius"/>
    </source>
</evidence>
<dbReference type="AlphaFoldDB" id="A0A4Y8NB60"/>
<comment type="caution">
    <text evidence="2">The sequence shown here is derived from an EMBL/GenBank/DDBJ whole genome shotgun (WGS) entry which is preliminary data.</text>
</comment>
<gene>
    <name evidence="2" type="ORF">E2553_17010</name>
</gene>
<dbReference type="Proteomes" id="UP000297385">
    <property type="component" value="Unassembled WGS sequence"/>
</dbReference>
<keyword evidence="1" id="KW-1133">Transmembrane helix</keyword>
<dbReference type="EMBL" id="SNVI01000001">
    <property type="protein sequence ID" value="TFE46588.1"/>
    <property type="molecule type" value="Genomic_DNA"/>
</dbReference>
<feature type="transmembrane region" description="Helical" evidence="1">
    <location>
        <begin position="58"/>
        <end position="83"/>
    </location>
</feature>
<reference evidence="2 3" key="1">
    <citation type="submission" date="2019-03" db="EMBL/GenBank/DDBJ databases">
        <title>Complete Genome Sequence of Paraburkholderia dipogonis ICMP 19430T, a Nitrogen-fixing Symbiont of the South African Invasive Legume Dipogon lignosus in New Zealand.</title>
        <authorList>
            <person name="De Meyer S.E."/>
        </authorList>
    </citation>
    <scope>NUCLEOTIDE SEQUENCE [LARGE SCALE GENOMIC DNA]</scope>
    <source>
        <strain evidence="2 3">ICMP 19430</strain>
    </source>
</reference>
<dbReference type="RefSeq" id="WP_134458029.1">
    <property type="nucleotide sequence ID" value="NZ_JBHSSZ010000001.1"/>
</dbReference>
<name>A0A4Y8NB60_9BURK</name>
<keyword evidence="1" id="KW-0812">Transmembrane</keyword>
<organism evidence="2 3">
    <name type="scientific">Paraburkholderia dipogonis</name>
    <dbReference type="NCBI Taxonomy" id="1211383"/>
    <lineage>
        <taxon>Bacteria</taxon>
        <taxon>Pseudomonadati</taxon>
        <taxon>Pseudomonadota</taxon>
        <taxon>Betaproteobacteria</taxon>
        <taxon>Burkholderiales</taxon>
        <taxon>Burkholderiaceae</taxon>
        <taxon>Paraburkholderia</taxon>
    </lineage>
</organism>
<evidence type="ECO:0000313" key="2">
    <source>
        <dbReference type="EMBL" id="TFE46588.1"/>
    </source>
</evidence>